<reference evidence="1 2" key="1">
    <citation type="submission" date="2023-01" db="EMBL/GenBank/DDBJ databases">
        <authorList>
            <person name="Kreplak J."/>
        </authorList>
    </citation>
    <scope>NUCLEOTIDE SEQUENCE [LARGE SCALE GENOMIC DNA]</scope>
</reference>
<dbReference type="Proteomes" id="UP001157006">
    <property type="component" value="Chromosome 5"/>
</dbReference>
<name>A0AAV1AVL0_VICFA</name>
<sequence length="244" mass="28800">MIDKFHHDIRFSSTDRERDVIMEVCLKHGRENMDTFDDPHANYFYIHLHIIYEPRVLIPFTTFETNFLTTANVTPSQVTLNLWGILRAFQIFWCSLGVSSFVEVFLYFFKTKLLPTNGERENLFFPLSWSSDPRLNERMDPHAFSPLEREVIRVLRCFCSMEFGIHINQDHEDDDGIKAYLNGEGPPIDEKRERLVLAHLEEVKGLKKSLKDEVVMVYVHHFEKERKQVVLLYPNLDLSSMDPF</sequence>
<proteinExistence type="predicted"/>
<gene>
    <name evidence="1" type="ORF">VFH_V075640</name>
</gene>
<organism evidence="1 2">
    <name type="scientific">Vicia faba</name>
    <name type="common">Broad bean</name>
    <name type="synonym">Faba vulgaris</name>
    <dbReference type="NCBI Taxonomy" id="3906"/>
    <lineage>
        <taxon>Eukaryota</taxon>
        <taxon>Viridiplantae</taxon>
        <taxon>Streptophyta</taxon>
        <taxon>Embryophyta</taxon>
        <taxon>Tracheophyta</taxon>
        <taxon>Spermatophyta</taxon>
        <taxon>Magnoliopsida</taxon>
        <taxon>eudicotyledons</taxon>
        <taxon>Gunneridae</taxon>
        <taxon>Pentapetalae</taxon>
        <taxon>rosids</taxon>
        <taxon>fabids</taxon>
        <taxon>Fabales</taxon>
        <taxon>Fabaceae</taxon>
        <taxon>Papilionoideae</taxon>
        <taxon>50 kb inversion clade</taxon>
        <taxon>NPAAA clade</taxon>
        <taxon>Hologalegina</taxon>
        <taxon>IRL clade</taxon>
        <taxon>Fabeae</taxon>
        <taxon>Vicia</taxon>
    </lineage>
</organism>
<evidence type="ECO:0000313" key="1">
    <source>
        <dbReference type="EMBL" id="CAI8613332.1"/>
    </source>
</evidence>
<keyword evidence="2" id="KW-1185">Reference proteome</keyword>
<evidence type="ECO:0000313" key="2">
    <source>
        <dbReference type="Proteomes" id="UP001157006"/>
    </source>
</evidence>
<dbReference type="AlphaFoldDB" id="A0AAV1AVL0"/>
<dbReference type="EMBL" id="OX451740">
    <property type="protein sequence ID" value="CAI8613332.1"/>
    <property type="molecule type" value="Genomic_DNA"/>
</dbReference>
<protein>
    <submittedName>
        <fullName evidence="1">Uncharacterized protein</fullName>
    </submittedName>
</protein>
<accession>A0AAV1AVL0</accession>